<evidence type="ECO:0000313" key="2">
    <source>
        <dbReference type="EMBL" id="KAJ8422769.1"/>
    </source>
</evidence>
<dbReference type="PANTHER" id="PTHR11255">
    <property type="entry name" value="DIACYLGLYCEROL KINASE"/>
    <property type="match status" value="1"/>
</dbReference>
<comment type="caution">
    <text evidence="2">The sequence shown here is derived from an EMBL/GenBank/DDBJ whole genome shotgun (WGS) entry which is preliminary data.</text>
</comment>
<dbReference type="PROSITE" id="PS50146">
    <property type="entry name" value="DAGK"/>
    <property type="match status" value="1"/>
</dbReference>
<dbReference type="InterPro" id="IPR017438">
    <property type="entry name" value="ATP-NAD_kinase_N"/>
</dbReference>
<dbReference type="GO" id="GO:0016020">
    <property type="term" value="C:membrane"/>
    <property type="evidence" value="ECO:0007669"/>
    <property type="project" value="TreeGrafter"/>
</dbReference>
<evidence type="ECO:0000313" key="3">
    <source>
        <dbReference type="Proteomes" id="UP001153076"/>
    </source>
</evidence>
<reference evidence="2" key="1">
    <citation type="submission" date="2022-04" db="EMBL/GenBank/DDBJ databases">
        <title>Carnegiea gigantea Genome sequencing and assembly v2.</title>
        <authorList>
            <person name="Copetti D."/>
            <person name="Sanderson M.J."/>
            <person name="Burquez A."/>
            <person name="Wojciechowski M.F."/>
        </authorList>
    </citation>
    <scope>NUCLEOTIDE SEQUENCE</scope>
    <source>
        <strain evidence="2">SGP5-SGP5p</strain>
        <tissue evidence="2">Aerial part</tissue>
    </source>
</reference>
<dbReference type="EMBL" id="JAKOGI010002149">
    <property type="protein sequence ID" value="KAJ8422769.1"/>
    <property type="molecule type" value="Genomic_DNA"/>
</dbReference>
<gene>
    <name evidence="2" type="ORF">Cgig2_003762</name>
</gene>
<dbReference type="Proteomes" id="UP001153076">
    <property type="component" value="Unassembled WGS sequence"/>
</dbReference>
<dbReference type="InterPro" id="IPR016064">
    <property type="entry name" value="NAD/diacylglycerol_kinase_sf"/>
</dbReference>
<sequence length="282" mass="30653">MESAADPTRVAARSSLIDSLKGCGLSGIRVDKEELRRRISMPQYLRVAIRRAINAKDVDAGVNSADLLASDGVDPPESPLVVFINSRSGGRHGPELKERLQQLMGEEQVSLSKRGLVNEHVLLGTVIGVYEQAGENSIKVPLQLTAYFKICIQKTCQEVGTGCALEVFDLKDIKPNEFVNYGLACLEQLARVGDSRARETREKLRVVVAGGDGTVGWMLGSLGELHKEGRYPVPPVAVIPLGTGNDLSRSFGWGGSFPFAWKSAVKRSLLRASVGHICRMDR</sequence>
<dbReference type="SUPFAM" id="SSF111331">
    <property type="entry name" value="NAD kinase/diacylglycerol kinase-like"/>
    <property type="match status" value="1"/>
</dbReference>
<name>A0A9Q1GP80_9CARY</name>
<dbReference type="GO" id="GO:0007165">
    <property type="term" value="P:signal transduction"/>
    <property type="evidence" value="ECO:0007669"/>
    <property type="project" value="InterPro"/>
</dbReference>
<dbReference type="AlphaFoldDB" id="A0A9Q1GP80"/>
<dbReference type="GO" id="GO:0004143">
    <property type="term" value="F:ATP-dependent diacylglycerol kinase activity"/>
    <property type="evidence" value="ECO:0007669"/>
    <property type="project" value="InterPro"/>
</dbReference>
<organism evidence="2 3">
    <name type="scientific">Carnegiea gigantea</name>
    <dbReference type="NCBI Taxonomy" id="171969"/>
    <lineage>
        <taxon>Eukaryota</taxon>
        <taxon>Viridiplantae</taxon>
        <taxon>Streptophyta</taxon>
        <taxon>Embryophyta</taxon>
        <taxon>Tracheophyta</taxon>
        <taxon>Spermatophyta</taxon>
        <taxon>Magnoliopsida</taxon>
        <taxon>eudicotyledons</taxon>
        <taxon>Gunneridae</taxon>
        <taxon>Pentapetalae</taxon>
        <taxon>Caryophyllales</taxon>
        <taxon>Cactineae</taxon>
        <taxon>Cactaceae</taxon>
        <taxon>Cactoideae</taxon>
        <taxon>Echinocereeae</taxon>
        <taxon>Carnegiea</taxon>
    </lineage>
</organism>
<evidence type="ECO:0000259" key="1">
    <source>
        <dbReference type="PROSITE" id="PS50146"/>
    </source>
</evidence>
<dbReference type="PANTHER" id="PTHR11255:SF80">
    <property type="entry name" value="EYE-SPECIFIC DIACYLGLYCEROL KINASE"/>
    <property type="match status" value="1"/>
</dbReference>
<keyword evidence="3" id="KW-1185">Reference proteome</keyword>
<dbReference type="Gene3D" id="3.40.50.10330">
    <property type="entry name" value="Probable inorganic polyphosphate/atp-NAD kinase, domain 1"/>
    <property type="match status" value="1"/>
</dbReference>
<dbReference type="OrthoDB" id="242257at2759"/>
<accession>A0A9Q1GP80</accession>
<dbReference type="Pfam" id="PF00781">
    <property type="entry name" value="DAGK_cat"/>
    <property type="match status" value="1"/>
</dbReference>
<dbReference type="SMART" id="SM00046">
    <property type="entry name" value="DAGKc"/>
    <property type="match status" value="1"/>
</dbReference>
<proteinExistence type="predicted"/>
<dbReference type="InterPro" id="IPR037607">
    <property type="entry name" value="DGK"/>
</dbReference>
<feature type="domain" description="DAGKc" evidence="1">
    <location>
        <begin position="205"/>
        <end position="282"/>
    </location>
</feature>
<dbReference type="InterPro" id="IPR001206">
    <property type="entry name" value="Diacylglycerol_kinase_cat_dom"/>
</dbReference>
<protein>
    <recommendedName>
        <fullName evidence="1">DAGKc domain-containing protein</fullName>
    </recommendedName>
</protein>